<protein>
    <submittedName>
        <fullName evidence="1">Uncharacterized protein</fullName>
    </submittedName>
</protein>
<dbReference type="RefSeq" id="WP_137482927.1">
    <property type="nucleotide sequence ID" value="NZ_SZZP01000027.1"/>
</dbReference>
<dbReference type="AlphaFoldDB" id="A0A4U6RJW4"/>
<dbReference type="Proteomes" id="UP000305095">
    <property type="component" value="Unassembled WGS sequence"/>
</dbReference>
<comment type="caution">
    <text evidence="1">The sequence shown here is derived from an EMBL/GenBank/DDBJ whole genome shotgun (WGS) entry which is preliminary data.</text>
</comment>
<accession>A0A4U6RJW4</accession>
<evidence type="ECO:0000313" key="2">
    <source>
        <dbReference type="Proteomes" id="UP000305095"/>
    </source>
</evidence>
<name>A0A4U6RJW4_BRAEL</name>
<gene>
    <name evidence="1" type="ORF">FDV58_33545</name>
</gene>
<dbReference type="EMBL" id="SZZP01000027">
    <property type="protein sequence ID" value="TKV74138.1"/>
    <property type="molecule type" value="Genomic_DNA"/>
</dbReference>
<proteinExistence type="predicted"/>
<organism evidence="1 2">
    <name type="scientific">Bradyrhizobium elkanii</name>
    <dbReference type="NCBI Taxonomy" id="29448"/>
    <lineage>
        <taxon>Bacteria</taxon>
        <taxon>Pseudomonadati</taxon>
        <taxon>Pseudomonadota</taxon>
        <taxon>Alphaproteobacteria</taxon>
        <taxon>Hyphomicrobiales</taxon>
        <taxon>Nitrobacteraceae</taxon>
        <taxon>Bradyrhizobium</taxon>
    </lineage>
</organism>
<sequence>MAMLTSSILSCAVNRTTMASFQADAAAGEAPAGHLHHRCGDQRKVAQATHSRRASRREVIASRSCTATAVRTAESGRPLPEREALRLTGSTDLRVGERRESQFTRLASDVRYDARARSILKGSKRWTQRQETPAVRSNAEVDEFKLVDIFCGLGLLLSLVAALSYGVDLAASF</sequence>
<reference evidence="1 2" key="1">
    <citation type="submission" date="2019-05" db="EMBL/GenBank/DDBJ databases">
        <title>Draft Genome of Bradyrhizobium elkanii strain SEMIA 938, Used in Commercial Inoculants for Lupinus spp. in Brazil.</title>
        <authorList>
            <person name="Hungria M."/>
            <person name="Delamuta J.R.M."/>
            <person name="Ribeiro R.A."/>
            <person name="Nogueira M.A."/>
        </authorList>
    </citation>
    <scope>NUCLEOTIDE SEQUENCE [LARGE SCALE GENOMIC DNA]</scope>
    <source>
        <strain evidence="1 2">Semia 938</strain>
    </source>
</reference>
<evidence type="ECO:0000313" key="1">
    <source>
        <dbReference type="EMBL" id="TKV74138.1"/>
    </source>
</evidence>